<feature type="signal peptide" evidence="1">
    <location>
        <begin position="1"/>
        <end position="19"/>
    </location>
</feature>
<dbReference type="OrthoDB" id="5983381at2759"/>
<organism evidence="4">
    <name type="scientific">Heligmosomoides polygyrus</name>
    <name type="common">Parasitic roundworm</name>
    <dbReference type="NCBI Taxonomy" id="6339"/>
    <lineage>
        <taxon>Eukaryota</taxon>
        <taxon>Metazoa</taxon>
        <taxon>Ecdysozoa</taxon>
        <taxon>Nematoda</taxon>
        <taxon>Chromadorea</taxon>
        <taxon>Rhabditida</taxon>
        <taxon>Rhabditina</taxon>
        <taxon>Rhabditomorpha</taxon>
        <taxon>Strongyloidea</taxon>
        <taxon>Heligmosomidae</taxon>
        <taxon>Heligmosomoides</taxon>
    </lineage>
</organism>
<gene>
    <name evidence="4" type="ORF">HPBE_LOCUS4750</name>
</gene>
<reference evidence="4" key="1">
    <citation type="submission" date="2018-11" db="EMBL/GenBank/DDBJ databases">
        <authorList>
            <consortium name="Pathogen Informatics"/>
        </authorList>
    </citation>
    <scope>NUCLEOTIDE SEQUENCE [LARGE SCALE GENOMIC DNA]</scope>
</reference>
<name>A0A3P7X8L3_HELPZ</name>
<feature type="domain" description="Collagen type XV/XVIII trimerization" evidence="3">
    <location>
        <begin position="5"/>
        <end position="36"/>
    </location>
</feature>
<accession>A0A3P7X8L3</accession>
<dbReference type="SUPFAM" id="SSF56436">
    <property type="entry name" value="C-type lectin-like"/>
    <property type="match status" value="1"/>
</dbReference>
<dbReference type="Gene3D" id="3.10.100.10">
    <property type="entry name" value="Mannose-Binding Protein A, subunit A"/>
    <property type="match status" value="1"/>
</dbReference>
<feature type="chain" id="PRO_5017967281" evidence="1">
    <location>
        <begin position="20"/>
        <end position="230"/>
    </location>
</feature>
<evidence type="ECO:0000259" key="3">
    <source>
        <dbReference type="Pfam" id="PF20010"/>
    </source>
</evidence>
<dbReference type="InterPro" id="IPR016187">
    <property type="entry name" value="CTDL_fold"/>
</dbReference>
<dbReference type="InterPro" id="IPR010515">
    <property type="entry name" value="Collagenase_NC10/endostatin"/>
</dbReference>
<evidence type="ECO:0000313" key="4">
    <source>
        <dbReference type="EMBL" id="VDO62279.1"/>
    </source>
</evidence>
<dbReference type="EMBL" id="UZAH01025359">
    <property type="protein sequence ID" value="VDO62279.1"/>
    <property type="molecule type" value="Genomic_DNA"/>
</dbReference>
<feature type="domain" description="Collagenase NC10/endostatin" evidence="2">
    <location>
        <begin position="47"/>
        <end position="207"/>
    </location>
</feature>
<proteinExistence type="predicted"/>
<sequence>MFSSRVLIGTLAFATATQQLYIKVNNGWKEVMLGAFYPIVEQRQSLIHLIALNTPFDGNMHGMRGADLQCYREARMAGFTTTFRAMLSSNVQDMLRIVHTADWDTPVVNIRGEHLFASWRAVLNDGQRSARPLYSFDRRDVLTDSNWPDKRTWHGSKSGGIRAGDYCDGWRSNYGKLIHCHRAILKKRSKQGREAYYNSLSSTVLCLIQNMSKYHGDRILKKKRMGELVW</sequence>
<dbReference type="Gene3D" id="3.40.1620.70">
    <property type="match status" value="1"/>
</dbReference>
<dbReference type="Pfam" id="PF06482">
    <property type="entry name" value="Endostatin"/>
    <property type="match status" value="1"/>
</dbReference>
<dbReference type="AlphaFoldDB" id="A0A3P7X8L3"/>
<evidence type="ECO:0000256" key="1">
    <source>
        <dbReference type="SAM" id="SignalP"/>
    </source>
</evidence>
<evidence type="ECO:0000259" key="2">
    <source>
        <dbReference type="Pfam" id="PF06482"/>
    </source>
</evidence>
<dbReference type="Pfam" id="PF20010">
    <property type="entry name" value="Collagen_trimer"/>
    <property type="match status" value="1"/>
</dbReference>
<dbReference type="InterPro" id="IPR045463">
    <property type="entry name" value="XV/XVIII_trimerization_dom"/>
</dbReference>
<protein>
    <submittedName>
        <fullName evidence="4">Uncharacterized protein</fullName>
    </submittedName>
</protein>
<dbReference type="InterPro" id="IPR016186">
    <property type="entry name" value="C-type_lectin-like/link_sf"/>
</dbReference>
<keyword evidence="1" id="KW-0732">Signal</keyword>